<dbReference type="Pfam" id="PF22752">
    <property type="entry name" value="DUF488-N3i"/>
    <property type="match status" value="1"/>
</dbReference>
<organism evidence="1 2">
    <name type="scientific">Agromyces cerinus subsp. cerinus</name>
    <dbReference type="NCBI Taxonomy" id="232089"/>
    <lineage>
        <taxon>Bacteria</taxon>
        <taxon>Bacillati</taxon>
        <taxon>Actinomycetota</taxon>
        <taxon>Actinomycetes</taxon>
        <taxon>Micrococcales</taxon>
        <taxon>Microbacteriaceae</taxon>
        <taxon>Agromyces</taxon>
    </lineage>
</organism>
<proteinExistence type="predicted"/>
<gene>
    <name evidence="1" type="ORF">SAMN05443544_3024</name>
</gene>
<dbReference type="PANTHER" id="PTHR36849">
    <property type="entry name" value="CYTOPLASMIC PROTEIN-RELATED"/>
    <property type="match status" value="1"/>
</dbReference>
<dbReference type="Proteomes" id="UP000184699">
    <property type="component" value="Unassembled WGS sequence"/>
</dbReference>
<accession>A0A1N6HAF7</accession>
<dbReference type="AlphaFoldDB" id="A0A1N6HAF7"/>
<keyword evidence="2" id="KW-1185">Reference proteome</keyword>
<dbReference type="PANTHER" id="PTHR36849:SF1">
    <property type="entry name" value="CYTOPLASMIC PROTEIN"/>
    <property type="match status" value="1"/>
</dbReference>
<evidence type="ECO:0000313" key="2">
    <source>
        <dbReference type="Proteomes" id="UP000184699"/>
    </source>
</evidence>
<reference evidence="2" key="1">
    <citation type="submission" date="2016-11" db="EMBL/GenBank/DDBJ databases">
        <authorList>
            <person name="Varghese N."/>
            <person name="Submissions S."/>
        </authorList>
    </citation>
    <scope>NUCLEOTIDE SEQUENCE [LARGE SCALE GENOMIC DNA]</scope>
    <source>
        <strain evidence="2">DSM 8595</strain>
    </source>
</reference>
<protein>
    <submittedName>
        <fullName evidence="1">Uncharacterized conserved protein YeaO, DUF488 family</fullName>
    </submittedName>
</protein>
<dbReference type="EMBL" id="FSRJ01000004">
    <property type="protein sequence ID" value="SIO16733.1"/>
    <property type="molecule type" value="Genomic_DNA"/>
</dbReference>
<name>A0A1N6HAF7_9MICO</name>
<evidence type="ECO:0000313" key="1">
    <source>
        <dbReference type="EMBL" id="SIO16733.1"/>
    </source>
</evidence>
<dbReference type="InterPro" id="IPR052552">
    <property type="entry name" value="YeaO-like"/>
</dbReference>
<sequence>MPDAPGQTDPMGFVIKRVYDRAEASDGYRVLVDRLWPRGVSKERAELDLWDKDVAPSPELRTEWHHNRERFDEFAERYRGELDANDAARALVALGEEHDRVTLLFGARDEQVNHAAVLIEWLGGHGASVDRDA</sequence>
<dbReference type="STRING" id="232089.SAMN05443544_3024"/>